<dbReference type="EMBL" id="JXTB01000335">
    <property type="protein sequence ID" value="PON45229.1"/>
    <property type="molecule type" value="Genomic_DNA"/>
</dbReference>
<accession>A0A2P5B8W6</accession>
<comment type="caution">
    <text evidence="1">The sequence shown here is derived from an EMBL/GenBank/DDBJ whole genome shotgun (WGS) entry which is preliminary data.</text>
</comment>
<protein>
    <submittedName>
        <fullName evidence="1">Uncharacterized protein</fullName>
    </submittedName>
</protein>
<dbReference type="OrthoDB" id="10412552at2759"/>
<proteinExistence type="predicted"/>
<evidence type="ECO:0000313" key="1">
    <source>
        <dbReference type="EMBL" id="PON45229.1"/>
    </source>
</evidence>
<name>A0A2P5B8W6_PARAD</name>
<keyword evidence="2" id="KW-1185">Reference proteome</keyword>
<dbReference type="Proteomes" id="UP000237105">
    <property type="component" value="Unassembled WGS sequence"/>
</dbReference>
<sequence length="81" mass="8925">MRYSCGREYTSTKSTSACSFNDLVPPKQSCNADLSCGPLATSRPSHVRYSLSRSHRLCAHLSSPHCSVGERSGILKSREFM</sequence>
<gene>
    <name evidence="1" type="ORF">PanWU01x14_260590</name>
</gene>
<reference evidence="2" key="1">
    <citation type="submission" date="2016-06" db="EMBL/GenBank/DDBJ databases">
        <title>Parallel loss of symbiosis genes in relatives of nitrogen-fixing non-legume Parasponia.</title>
        <authorList>
            <person name="Van Velzen R."/>
            <person name="Holmer R."/>
            <person name="Bu F."/>
            <person name="Rutten L."/>
            <person name="Van Zeijl A."/>
            <person name="Liu W."/>
            <person name="Santuari L."/>
            <person name="Cao Q."/>
            <person name="Sharma T."/>
            <person name="Shen D."/>
            <person name="Roswanjaya Y."/>
            <person name="Wardhani T."/>
            <person name="Kalhor M.S."/>
            <person name="Jansen J."/>
            <person name="Van den Hoogen J."/>
            <person name="Gungor B."/>
            <person name="Hartog M."/>
            <person name="Hontelez J."/>
            <person name="Verver J."/>
            <person name="Yang W.-C."/>
            <person name="Schijlen E."/>
            <person name="Repin R."/>
            <person name="Schilthuizen M."/>
            <person name="Schranz E."/>
            <person name="Heidstra R."/>
            <person name="Miyata K."/>
            <person name="Fedorova E."/>
            <person name="Kohlen W."/>
            <person name="Bisseling T."/>
            <person name="Smit S."/>
            <person name="Geurts R."/>
        </authorList>
    </citation>
    <scope>NUCLEOTIDE SEQUENCE [LARGE SCALE GENOMIC DNA]</scope>
    <source>
        <strain evidence="2">cv. WU1-14</strain>
    </source>
</reference>
<dbReference type="AlphaFoldDB" id="A0A2P5B8W6"/>
<organism evidence="1 2">
    <name type="scientific">Parasponia andersonii</name>
    <name type="common">Sponia andersonii</name>
    <dbReference type="NCBI Taxonomy" id="3476"/>
    <lineage>
        <taxon>Eukaryota</taxon>
        <taxon>Viridiplantae</taxon>
        <taxon>Streptophyta</taxon>
        <taxon>Embryophyta</taxon>
        <taxon>Tracheophyta</taxon>
        <taxon>Spermatophyta</taxon>
        <taxon>Magnoliopsida</taxon>
        <taxon>eudicotyledons</taxon>
        <taxon>Gunneridae</taxon>
        <taxon>Pentapetalae</taxon>
        <taxon>rosids</taxon>
        <taxon>fabids</taxon>
        <taxon>Rosales</taxon>
        <taxon>Cannabaceae</taxon>
        <taxon>Parasponia</taxon>
    </lineage>
</organism>
<evidence type="ECO:0000313" key="2">
    <source>
        <dbReference type="Proteomes" id="UP000237105"/>
    </source>
</evidence>